<protein>
    <submittedName>
        <fullName evidence="2">Uncharacterized protein</fullName>
    </submittedName>
</protein>
<evidence type="ECO:0000313" key="3">
    <source>
        <dbReference type="Proteomes" id="UP000642938"/>
    </source>
</evidence>
<gene>
    <name evidence="2" type="ORF">GCM10007422_29150</name>
</gene>
<feature type="transmembrane region" description="Helical" evidence="1">
    <location>
        <begin position="113"/>
        <end position="134"/>
    </location>
</feature>
<feature type="transmembrane region" description="Helical" evidence="1">
    <location>
        <begin position="24"/>
        <end position="44"/>
    </location>
</feature>
<accession>A0ABQ1Y2P1</accession>
<dbReference type="EMBL" id="BMHZ01000003">
    <property type="protein sequence ID" value="GGH10474.1"/>
    <property type="molecule type" value="Genomic_DNA"/>
</dbReference>
<feature type="transmembrane region" description="Helical" evidence="1">
    <location>
        <begin position="80"/>
        <end position="101"/>
    </location>
</feature>
<proteinExistence type="predicted"/>
<comment type="caution">
    <text evidence="2">The sequence shown here is derived from an EMBL/GenBank/DDBJ whole genome shotgun (WGS) entry which is preliminary data.</text>
</comment>
<evidence type="ECO:0000313" key="2">
    <source>
        <dbReference type="EMBL" id="GGH10474.1"/>
    </source>
</evidence>
<name>A0ABQ1Y2P1_9SPHI</name>
<sequence length="179" mass="21304">MAIVVLTEMIGRYFAIKYHTNLCIYNIYSIFEISFITYGFFTFIKQYINIKYWLTAIYAATMIIYTTFTFMYGINIYNAFTISIASVAFVIYGLLYFYLLLKDENYIDLKAHPAFWWVGGTLIFYFGSTLANFFDDIIQQKFLGKYNTRIIIYTTLNLFLYGFWAYSFICRARQRKICP</sequence>
<reference evidence="3" key="1">
    <citation type="journal article" date="2019" name="Int. J. Syst. Evol. Microbiol.">
        <title>The Global Catalogue of Microorganisms (GCM) 10K type strain sequencing project: providing services to taxonomists for standard genome sequencing and annotation.</title>
        <authorList>
            <consortium name="The Broad Institute Genomics Platform"/>
            <consortium name="The Broad Institute Genome Sequencing Center for Infectious Disease"/>
            <person name="Wu L."/>
            <person name="Ma J."/>
        </authorList>
    </citation>
    <scope>NUCLEOTIDE SEQUENCE [LARGE SCALE GENOMIC DNA]</scope>
    <source>
        <strain evidence="3">CGMCC 1.15287</strain>
    </source>
</reference>
<keyword evidence="1" id="KW-0812">Transmembrane</keyword>
<feature type="transmembrane region" description="Helical" evidence="1">
    <location>
        <begin position="56"/>
        <end position="74"/>
    </location>
</feature>
<dbReference type="Proteomes" id="UP000642938">
    <property type="component" value="Unassembled WGS sequence"/>
</dbReference>
<feature type="transmembrane region" description="Helical" evidence="1">
    <location>
        <begin position="150"/>
        <end position="169"/>
    </location>
</feature>
<keyword evidence="3" id="KW-1185">Reference proteome</keyword>
<organism evidence="2 3">
    <name type="scientific">Pedobacter zeae</name>
    <dbReference type="NCBI Taxonomy" id="1737356"/>
    <lineage>
        <taxon>Bacteria</taxon>
        <taxon>Pseudomonadati</taxon>
        <taxon>Bacteroidota</taxon>
        <taxon>Sphingobacteriia</taxon>
        <taxon>Sphingobacteriales</taxon>
        <taxon>Sphingobacteriaceae</taxon>
        <taxon>Pedobacter</taxon>
    </lineage>
</organism>
<evidence type="ECO:0000256" key="1">
    <source>
        <dbReference type="SAM" id="Phobius"/>
    </source>
</evidence>
<keyword evidence="1" id="KW-1133">Transmembrane helix</keyword>
<keyword evidence="1" id="KW-0472">Membrane</keyword>